<feature type="compositionally biased region" description="Basic and acidic residues" evidence="1">
    <location>
        <begin position="223"/>
        <end position="232"/>
    </location>
</feature>
<feature type="domain" description="Bacterial EndoU nuclease" evidence="2">
    <location>
        <begin position="263"/>
        <end position="379"/>
    </location>
</feature>
<proteinExistence type="predicted"/>
<comment type="caution">
    <text evidence="3">The sequence shown here is derived from an EMBL/GenBank/DDBJ whole genome shotgun (WGS) entry which is preliminary data.</text>
</comment>
<gene>
    <name evidence="3" type="ORF">AMS66_29095</name>
</gene>
<dbReference type="Pfam" id="PF14436">
    <property type="entry name" value="EndoU_bacteria"/>
    <property type="match status" value="1"/>
</dbReference>
<evidence type="ECO:0000259" key="2">
    <source>
        <dbReference type="Pfam" id="PF14436"/>
    </source>
</evidence>
<evidence type="ECO:0000256" key="1">
    <source>
        <dbReference type="SAM" id="MobiDB-lite"/>
    </source>
</evidence>
<evidence type="ECO:0000313" key="4">
    <source>
        <dbReference type="Proteomes" id="UP000037688"/>
    </source>
</evidence>
<reference evidence="3 4" key="1">
    <citation type="submission" date="2015-08" db="EMBL/GenBank/DDBJ databases">
        <title>Draft genome sequence of cellulolytic and xylanolytic Paenibacillus sp. A59, isolated from a decaying forest soil from Patagonia, Argentina.</title>
        <authorList>
            <person name="Ghio S."/>
            <person name="Caceres A.M."/>
            <person name="Talia P."/>
            <person name="Grasso D."/>
            <person name="Campos E."/>
        </authorList>
    </citation>
    <scope>NUCLEOTIDE SEQUENCE [LARGE SCALE GENOMIC DNA]</scope>
    <source>
        <strain evidence="3 4">A59</strain>
    </source>
</reference>
<sequence>MQRIEIHPDVLEEKARLVQQKKLKLERMVRELEKSIYLLQSEWSGVTGERFFWDFMQLKEVFPATLGLLDKIQNEFIFIAKNFRTADGSGEVALYIPEELKRNFGVGLLDKSIGETVTGIGQTAEALFYDPFGTVTSVAYAMTLGRVVDVGRGIKFAWDATWGNGTARSDVGQFVDEQKKQVDENGLGYYSGSMMGQVLAYAFVGKALRSKEDMGSGGGLGGGKRESDKGKEGAGQNGKPVVDKERWLGSLQNTENFKTGTKENGLSHIFGGEILKNGNANGFHYEGIPNSNGKIVGKVDTPNEFGVYQANVEINGVPKGPKSTFFPKEWTPQQVIDSVNEAFNNKVNIKNNKYIGKTSTGMEIELILRNDKIISAYPIY</sequence>
<keyword evidence="4" id="KW-1185">Reference proteome</keyword>
<dbReference type="AlphaFoldDB" id="A0A0N0UGT2"/>
<dbReference type="SUPFAM" id="SSF140453">
    <property type="entry name" value="EsxAB dimer-like"/>
    <property type="match status" value="1"/>
</dbReference>
<name>A0A0N0UGT2_9BACL</name>
<dbReference type="EMBL" id="LITU01000082">
    <property type="protein sequence ID" value="KOY13077.1"/>
    <property type="molecule type" value="Genomic_DNA"/>
</dbReference>
<dbReference type="Proteomes" id="UP000037688">
    <property type="component" value="Unassembled WGS sequence"/>
</dbReference>
<dbReference type="Pfam" id="PF06013">
    <property type="entry name" value="WXG100"/>
    <property type="match status" value="1"/>
</dbReference>
<protein>
    <recommendedName>
        <fullName evidence="2">Bacterial EndoU nuclease domain-containing protein</fullName>
    </recommendedName>
</protein>
<feature type="region of interest" description="Disordered" evidence="1">
    <location>
        <begin position="213"/>
        <end position="245"/>
    </location>
</feature>
<evidence type="ECO:0000313" key="3">
    <source>
        <dbReference type="EMBL" id="KOY13077.1"/>
    </source>
</evidence>
<dbReference type="Gene3D" id="1.10.287.850">
    <property type="entry name" value="HP0062-like domain"/>
    <property type="match status" value="1"/>
</dbReference>
<dbReference type="GO" id="GO:0004519">
    <property type="term" value="F:endonuclease activity"/>
    <property type="evidence" value="ECO:0007669"/>
    <property type="project" value="InterPro"/>
</dbReference>
<dbReference type="InterPro" id="IPR036689">
    <property type="entry name" value="ESAT-6-like_sf"/>
</dbReference>
<dbReference type="InterPro" id="IPR029501">
    <property type="entry name" value="EndoU_bac"/>
</dbReference>
<dbReference type="RefSeq" id="WP_053784093.1">
    <property type="nucleotide sequence ID" value="NZ_LITU01000082.1"/>
</dbReference>
<dbReference type="InterPro" id="IPR010310">
    <property type="entry name" value="T7SS_ESAT-6-like"/>
</dbReference>
<organism evidence="3 4">
    <name type="scientific">Paenibacillus xylanivorans</name>
    <dbReference type="NCBI Taxonomy" id="1705561"/>
    <lineage>
        <taxon>Bacteria</taxon>
        <taxon>Bacillati</taxon>
        <taxon>Bacillota</taxon>
        <taxon>Bacilli</taxon>
        <taxon>Bacillales</taxon>
        <taxon>Paenibacillaceae</taxon>
        <taxon>Paenibacillus</taxon>
    </lineage>
</organism>
<dbReference type="OrthoDB" id="1447477at2"/>
<dbReference type="PATRIC" id="fig|1705561.3.peg.6145"/>
<accession>A0A0N0UGT2</accession>